<keyword evidence="2" id="KW-1185">Reference proteome</keyword>
<name>A0A3D8L7J1_9BACT</name>
<dbReference type="Proteomes" id="UP000256708">
    <property type="component" value="Unassembled WGS sequence"/>
</dbReference>
<proteinExistence type="predicted"/>
<dbReference type="InterPro" id="IPR029016">
    <property type="entry name" value="GAF-like_dom_sf"/>
</dbReference>
<dbReference type="OrthoDB" id="627374at2"/>
<accession>A0A3D8L7J1</accession>
<dbReference type="EMBL" id="QRGR01000024">
    <property type="protein sequence ID" value="RDV13381.1"/>
    <property type="molecule type" value="Genomic_DNA"/>
</dbReference>
<reference evidence="2" key="1">
    <citation type="submission" date="2018-08" db="EMBL/GenBank/DDBJ databases">
        <authorList>
            <person name="Liu Z.-W."/>
            <person name="Du Z.-J."/>
        </authorList>
    </citation>
    <scope>NUCLEOTIDE SEQUENCE [LARGE SCALE GENOMIC DNA]</scope>
    <source>
        <strain evidence="2">H4X</strain>
    </source>
</reference>
<evidence type="ECO:0000313" key="2">
    <source>
        <dbReference type="Proteomes" id="UP000256708"/>
    </source>
</evidence>
<sequence>MSKTKHHKASFHETVVSISSQDDIFLSVDGFPFKTTLSLAPLITYWENKEQNDPSCNAARVRELADLLRNTPELAGPIEDPAIIEQYVDTVDILMEDVFPSALWEKELMAAVVPFRFESFYATPKLEELKLLEGDNYVDKLNLDLKTLLFRLTLSAYTLILEKFYNANFNIDVPFIFIVKDKFTGLPRHYKLSIDLKFMEVKARGEIKKLTTQEINFLINRYNDLDLWMMKLPPENFEFSGFAVYDFTEVTNEETISALRFDLLDRGSVSTTEGFLNLQQKMRILFGLPGIKLGFASCPALQEFDTTYARKIWNGLILTQDCDIVLSDLQYSIYEPVLKRGNTIVVEDLNVFPNPTKVEQKLMESGIRNLIIAPLEYDGKTIGLMELASPIPGELNALSTIRLKEILPLFALAMNRSLEELRSNIQSIIKEKYTAIHPVVEWRFTKAAVNLLDKRERNASSEIEPIVFRDIYPLYGSSDIRGSATERNKAIQGDLIEQLVLAKEVVLAVKDNLPLSILDELVYKMDKYSQDILSELGSGDEVLVLDFLRSEIEPLFDHFLKKRPAARPAIEAYQAAISNPYKAVYNKRRAYEESLFMINETISTFLDREEEKAQQIFPHYFERYKTDGLEYNIYIGASLLNNGDYQSIYLKNMRLWQLMLTCEIARRIYKLRANLKLPLEITQLLLVHSDPISIRFRMDEKKFDVDGANNIRYEIIKKRIDKATVRDTEERLTQPGKIAIVYTQQKEVQEYQRYIEFLQSENYICEEIEYLDVEELPGVPGLKAMRLSINFKEELRHDIDAGDELLNIAQSASLN</sequence>
<gene>
    <name evidence="1" type="ORF">DXT99_19500</name>
</gene>
<dbReference type="Gene3D" id="3.30.450.40">
    <property type="match status" value="1"/>
</dbReference>
<protein>
    <submittedName>
        <fullName evidence="1">GAF domain-containing protein</fullName>
    </submittedName>
</protein>
<organism evidence="1 2">
    <name type="scientific">Pontibacter diazotrophicus</name>
    <dbReference type="NCBI Taxonomy" id="1400979"/>
    <lineage>
        <taxon>Bacteria</taxon>
        <taxon>Pseudomonadati</taxon>
        <taxon>Bacteroidota</taxon>
        <taxon>Cytophagia</taxon>
        <taxon>Cytophagales</taxon>
        <taxon>Hymenobacteraceae</taxon>
        <taxon>Pontibacter</taxon>
    </lineage>
</organism>
<dbReference type="RefSeq" id="WP_115567268.1">
    <property type="nucleotide sequence ID" value="NZ_QRGR01000024.1"/>
</dbReference>
<comment type="caution">
    <text evidence="1">The sequence shown here is derived from an EMBL/GenBank/DDBJ whole genome shotgun (WGS) entry which is preliminary data.</text>
</comment>
<dbReference type="AlphaFoldDB" id="A0A3D8L7J1"/>
<evidence type="ECO:0000313" key="1">
    <source>
        <dbReference type="EMBL" id="RDV13381.1"/>
    </source>
</evidence>
<dbReference type="SUPFAM" id="SSF55781">
    <property type="entry name" value="GAF domain-like"/>
    <property type="match status" value="1"/>
</dbReference>